<evidence type="ECO:0000256" key="1">
    <source>
        <dbReference type="ARBA" id="ARBA00004496"/>
    </source>
</evidence>
<comment type="similarity">
    <text evidence="3">Belongs to the RRP40 family.</text>
</comment>
<dbReference type="SUPFAM" id="SSF54791">
    <property type="entry name" value="Eukaryotic type KH-domain (KH-domain type I)"/>
    <property type="match status" value="1"/>
</dbReference>
<keyword evidence="5" id="KW-0698">rRNA processing</keyword>
<dbReference type="CDD" id="cd22526">
    <property type="entry name" value="KH-I_Rrp40"/>
    <property type="match status" value="1"/>
</dbReference>
<reference evidence="12 13" key="1">
    <citation type="submission" date="2020-02" db="EMBL/GenBank/DDBJ databases">
        <authorList>
            <person name="Ferguson B K."/>
        </authorList>
    </citation>
    <scope>NUCLEOTIDE SEQUENCE [LARGE SCALE GENOMIC DNA]</scope>
</reference>
<comment type="subcellular location">
    <subcellularLocation>
        <location evidence="1">Cytoplasm</location>
    </subcellularLocation>
    <subcellularLocation>
        <location evidence="2">Nucleus</location>
        <location evidence="2">Nucleolus</location>
    </subcellularLocation>
</comment>
<dbReference type="InterPro" id="IPR012340">
    <property type="entry name" value="NA-bd_OB-fold"/>
</dbReference>
<dbReference type="PANTHER" id="PTHR21321">
    <property type="entry name" value="PNAS-3 RELATED"/>
    <property type="match status" value="1"/>
</dbReference>
<accession>A0A6H5JBF3</accession>
<keyword evidence="8" id="KW-0539">Nucleus</keyword>
<dbReference type="PANTHER" id="PTHR21321:SF1">
    <property type="entry name" value="EXOSOME COMPLEX COMPONENT RRP40"/>
    <property type="match status" value="1"/>
</dbReference>
<dbReference type="GO" id="GO:0000177">
    <property type="term" value="C:cytoplasmic exosome (RNase complex)"/>
    <property type="evidence" value="ECO:0007669"/>
    <property type="project" value="TreeGrafter"/>
</dbReference>
<dbReference type="GO" id="GO:0071034">
    <property type="term" value="P:CUT catabolic process"/>
    <property type="evidence" value="ECO:0007669"/>
    <property type="project" value="TreeGrafter"/>
</dbReference>
<evidence type="ECO:0000256" key="2">
    <source>
        <dbReference type="ARBA" id="ARBA00004604"/>
    </source>
</evidence>
<evidence type="ECO:0000256" key="10">
    <source>
        <dbReference type="ARBA" id="ARBA00069899"/>
    </source>
</evidence>
<protein>
    <recommendedName>
        <fullName evidence="10">Exosome complex component RRP40</fullName>
    </recommendedName>
    <alternativeName>
        <fullName evidence="9">Ribosomal RNA-processing protein 40</fullName>
    </alternativeName>
</protein>
<dbReference type="SUPFAM" id="SSF50249">
    <property type="entry name" value="Nucleic acid-binding proteins"/>
    <property type="match status" value="1"/>
</dbReference>
<name>A0A6H5JBF3_9HYME</name>
<gene>
    <name evidence="12" type="ORF">TBRA_LOCUS16549</name>
</gene>
<dbReference type="Gene3D" id="2.40.50.100">
    <property type="match status" value="1"/>
</dbReference>
<dbReference type="FunFam" id="2.40.50.140:FF:000112">
    <property type="entry name" value="Exosome complex component RRP40"/>
    <property type="match status" value="1"/>
</dbReference>
<dbReference type="InterPro" id="IPR049469">
    <property type="entry name" value="RRP40_KH-I"/>
</dbReference>
<evidence type="ECO:0000256" key="5">
    <source>
        <dbReference type="ARBA" id="ARBA00022552"/>
    </source>
</evidence>
<dbReference type="GO" id="GO:0010468">
    <property type="term" value="P:regulation of gene expression"/>
    <property type="evidence" value="ECO:0007669"/>
    <property type="project" value="UniProtKB-ARBA"/>
</dbReference>
<evidence type="ECO:0000256" key="7">
    <source>
        <dbReference type="ARBA" id="ARBA00022884"/>
    </source>
</evidence>
<dbReference type="GO" id="GO:0003723">
    <property type="term" value="F:RNA binding"/>
    <property type="evidence" value="ECO:0007669"/>
    <property type="project" value="UniProtKB-KW"/>
</dbReference>
<dbReference type="GO" id="GO:0000467">
    <property type="term" value="P:exonucleolytic trimming to generate mature 3'-end of 5.8S rRNA from tricistronic rRNA transcript (SSU-rRNA, 5.8S rRNA, LSU-rRNA)"/>
    <property type="evidence" value="ECO:0007669"/>
    <property type="project" value="TreeGrafter"/>
</dbReference>
<dbReference type="InterPro" id="IPR004088">
    <property type="entry name" value="KH_dom_type_1"/>
</dbReference>
<dbReference type="FunFam" id="3.30.1370.10:FF:000038">
    <property type="entry name" value="exosome complex component RRP40"/>
    <property type="match status" value="1"/>
</dbReference>
<evidence type="ECO:0000256" key="9">
    <source>
        <dbReference type="ARBA" id="ARBA00030615"/>
    </source>
</evidence>
<dbReference type="Gene3D" id="3.30.1370.10">
    <property type="entry name" value="K Homology domain, type 1"/>
    <property type="match status" value="1"/>
</dbReference>
<dbReference type="Pfam" id="PF15985">
    <property type="entry name" value="KH_6"/>
    <property type="match status" value="1"/>
</dbReference>
<evidence type="ECO:0000256" key="4">
    <source>
        <dbReference type="ARBA" id="ARBA00022490"/>
    </source>
</evidence>
<dbReference type="GO" id="GO:0034475">
    <property type="term" value="P:U4 snRNA 3'-end processing"/>
    <property type="evidence" value="ECO:0007669"/>
    <property type="project" value="TreeGrafter"/>
</dbReference>
<evidence type="ECO:0000313" key="12">
    <source>
        <dbReference type="EMBL" id="CAB0044990.1"/>
    </source>
</evidence>
<sequence length="236" mass="25851">MEVAVDDIVMPGDKLKPIEKVGSKKKVILGPGLRTDGEDVYTTKAGILKKRLAIYYVDCHQKRYIPSQGENVVGVVTQKAGDLFKVDIGASEPAVLSYLAFEGSSKRNRPDVQVGDIVYAKLAVAGKYMESELVCVDSFGKKGKLGVLSPEGMMFSCSLNLVRKVLKPDYPLLKLLSEELKYEVAVGMNGKIWIKSKNSVQDTIAIANAILASEYTMPSEYPSLRNSIMKALTVLR</sequence>
<dbReference type="GO" id="GO:0000176">
    <property type="term" value="C:nuclear exosome (RNase complex)"/>
    <property type="evidence" value="ECO:0007669"/>
    <property type="project" value="TreeGrafter"/>
</dbReference>
<dbReference type="SUPFAM" id="SSF110324">
    <property type="entry name" value="Ribosomal L27 protein-like"/>
    <property type="match status" value="1"/>
</dbReference>
<dbReference type="OrthoDB" id="340500at2759"/>
<evidence type="ECO:0000256" key="3">
    <source>
        <dbReference type="ARBA" id="ARBA00007841"/>
    </source>
</evidence>
<evidence type="ECO:0000256" key="6">
    <source>
        <dbReference type="ARBA" id="ARBA00022835"/>
    </source>
</evidence>
<feature type="domain" description="K Homology" evidence="11">
    <location>
        <begin position="152"/>
        <end position="198"/>
    </location>
</feature>
<proteinExistence type="inferred from homology"/>
<dbReference type="CDD" id="cd05790">
    <property type="entry name" value="S1_Rrp40"/>
    <property type="match status" value="1"/>
</dbReference>
<keyword evidence="7" id="KW-0694">RNA-binding</keyword>
<organism evidence="12 13">
    <name type="scientific">Trichogramma brassicae</name>
    <dbReference type="NCBI Taxonomy" id="86971"/>
    <lineage>
        <taxon>Eukaryota</taxon>
        <taxon>Metazoa</taxon>
        <taxon>Ecdysozoa</taxon>
        <taxon>Arthropoda</taxon>
        <taxon>Hexapoda</taxon>
        <taxon>Insecta</taxon>
        <taxon>Pterygota</taxon>
        <taxon>Neoptera</taxon>
        <taxon>Endopterygota</taxon>
        <taxon>Hymenoptera</taxon>
        <taxon>Apocrita</taxon>
        <taxon>Proctotrupomorpha</taxon>
        <taxon>Chalcidoidea</taxon>
        <taxon>Trichogrammatidae</taxon>
        <taxon>Trichogramma</taxon>
    </lineage>
</organism>
<dbReference type="AlphaFoldDB" id="A0A6H5JBF3"/>
<keyword evidence="13" id="KW-1185">Reference proteome</keyword>
<dbReference type="InterPro" id="IPR037319">
    <property type="entry name" value="Rrp40_S1"/>
</dbReference>
<evidence type="ECO:0000313" key="13">
    <source>
        <dbReference type="Proteomes" id="UP000479190"/>
    </source>
</evidence>
<evidence type="ECO:0000259" key="11">
    <source>
        <dbReference type="Pfam" id="PF15985"/>
    </source>
</evidence>
<keyword evidence="4" id="KW-0963">Cytoplasm</keyword>
<dbReference type="Gene3D" id="2.40.50.140">
    <property type="entry name" value="Nucleic acid-binding proteins"/>
    <property type="match status" value="1"/>
</dbReference>
<dbReference type="EMBL" id="CADCXV010001511">
    <property type="protein sequence ID" value="CAB0044990.1"/>
    <property type="molecule type" value="Genomic_DNA"/>
</dbReference>
<keyword evidence="6" id="KW-0271">Exosome</keyword>
<evidence type="ECO:0000256" key="8">
    <source>
        <dbReference type="ARBA" id="ARBA00023242"/>
    </source>
</evidence>
<dbReference type="GO" id="GO:0005730">
    <property type="term" value="C:nucleolus"/>
    <property type="evidence" value="ECO:0007669"/>
    <property type="project" value="UniProtKB-SubCell"/>
</dbReference>
<dbReference type="GO" id="GO:0071035">
    <property type="term" value="P:nuclear polyadenylation-dependent rRNA catabolic process"/>
    <property type="evidence" value="ECO:0007669"/>
    <property type="project" value="TreeGrafter"/>
</dbReference>
<dbReference type="GO" id="GO:0071038">
    <property type="term" value="P:TRAMP-dependent tRNA surveillance pathway"/>
    <property type="evidence" value="ECO:0007669"/>
    <property type="project" value="TreeGrafter"/>
</dbReference>
<dbReference type="GO" id="GO:0071051">
    <property type="term" value="P:poly(A)-dependent snoRNA 3'-end processing"/>
    <property type="evidence" value="ECO:0007669"/>
    <property type="project" value="TreeGrafter"/>
</dbReference>
<dbReference type="Pfam" id="PF21262">
    <property type="entry name" value="RRP40_S1"/>
    <property type="match status" value="1"/>
</dbReference>
<dbReference type="InterPro" id="IPR036612">
    <property type="entry name" value="KH_dom_type_1_sf"/>
</dbReference>
<dbReference type="Proteomes" id="UP000479190">
    <property type="component" value="Unassembled WGS sequence"/>
</dbReference>
<dbReference type="InterPro" id="IPR026699">
    <property type="entry name" value="Exosome_RNA_bind1/RRP40/RRP4"/>
</dbReference>